<dbReference type="NCBIfam" id="TIGR01802">
    <property type="entry name" value="CM_pl-yst"/>
    <property type="match status" value="1"/>
</dbReference>
<dbReference type="EC" id="5.4.99.5" evidence="3"/>
<organism evidence="14 15">
    <name type="scientific">Rhodotorula mucilaginosa</name>
    <name type="common">Yeast</name>
    <name type="synonym">Rhodotorula rubra</name>
    <dbReference type="NCBI Taxonomy" id="5537"/>
    <lineage>
        <taxon>Eukaryota</taxon>
        <taxon>Fungi</taxon>
        <taxon>Dikarya</taxon>
        <taxon>Basidiomycota</taxon>
        <taxon>Pucciniomycotina</taxon>
        <taxon>Microbotryomycetes</taxon>
        <taxon>Sporidiobolales</taxon>
        <taxon>Sporidiobolaceae</taxon>
        <taxon>Rhodotorula</taxon>
    </lineage>
</organism>
<dbReference type="AlphaFoldDB" id="A0A9P7B5J6"/>
<dbReference type="GO" id="GO:0005737">
    <property type="term" value="C:cytoplasm"/>
    <property type="evidence" value="ECO:0007669"/>
    <property type="project" value="UniProtKB-SubCell"/>
</dbReference>
<evidence type="ECO:0000256" key="6">
    <source>
        <dbReference type="ARBA" id="ARBA00022498"/>
    </source>
</evidence>
<dbReference type="Gene3D" id="1.10.590.10">
    <property type="entry name" value="Chorismate mutase, AroQ class superfamily, eukaryotic"/>
    <property type="match status" value="1"/>
</dbReference>
<dbReference type="GO" id="GO:0006571">
    <property type="term" value="P:tyrosine biosynthetic process"/>
    <property type="evidence" value="ECO:0007669"/>
    <property type="project" value="UniProtKB-KW"/>
</dbReference>
<dbReference type="GO" id="GO:0009094">
    <property type="term" value="P:L-phenylalanine biosynthetic process"/>
    <property type="evidence" value="ECO:0007669"/>
    <property type="project" value="UniProtKB-KW"/>
</dbReference>
<dbReference type="PROSITE" id="PS51169">
    <property type="entry name" value="CHORISMATE_MUT_3"/>
    <property type="match status" value="1"/>
</dbReference>
<comment type="subcellular location">
    <subcellularLocation>
        <location evidence="1">Cytoplasm</location>
    </subcellularLocation>
</comment>
<keyword evidence="6" id="KW-0827">Tyrosine biosynthesis</keyword>
<dbReference type="GO" id="GO:0004106">
    <property type="term" value="F:chorismate mutase activity"/>
    <property type="evidence" value="ECO:0007669"/>
    <property type="project" value="UniProtKB-EC"/>
</dbReference>
<dbReference type="SUPFAM" id="SSF48600">
    <property type="entry name" value="Chorismate mutase II"/>
    <property type="match status" value="1"/>
</dbReference>
<evidence type="ECO:0000256" key="2">
    <source>
        <dbReference type="ARBA" id="ARBA00004817"/>
    </source>
</evidence>
<name>A0A9P7B5J6_RHOMI</name>
<evidence type="ECO:0000313" key="14">
    <source>
        <dbReference type="EMBL" id="KAG0659902.1"/>
    </source>
</evidence>
<keyword evidence="10" id="KW-0413">Isomerase</keyword>
<sequence length="302" mass="33837">MNFMTPGEAAGDDPLDLNSVSLADQLRGRGRMLIERASFAHNPRIYDPKGFADLGLESSWIDWLLRETETVHAKIRRYDSPDEHPFTPRSQLPSAILPPLEYPPLLYDPTGINVNDRIMQFYVHQIVPSITRVVTERLGKENDDGNYGSAATRDLEALQAISRRIHYGMFVSESKFRSQPADFIPHILTPNPPALLALITKPAVEAALLRRLDKKARWYGAELGPEGDPVPERGAKVRPEEVVRLYEEYIIPLTKDVEVEYLLHRLDGLSESEIRDLAESGAASPVFQKRAPSSSSSSQAAR</sequence>
<dbReference type="OrthoDB" id="191918at2759"/>
<protein>
    <recommendedName>
        <fullName evidence="4">Chorismate mutase</fullName>
        <ecNumber evidence="3">5.4.99.5</ecNumber>
    </recommendedName>
</protein>
<evidence type="ECO:0000256" key="4">
    <source>
        <dbReference type="ARBA" id="ARBA00020296"/>
    </source>
</evidence>
<keyword evidence="8" id="KW-0057">Aromatic amino acid biosynthesis</keyword>
<dbReference type="Proteomes" id="UP000777482">
    <property type="component" value="Unassembled WGS sequence"/>
</dbReference>
<keyword evidence="15" id="KW-1185">Reference proteome</keyword>
<comment type="catalytic activity">
    <reaction evidence="11">
        <text>chorismate = prephenate</text>
        <dbReference type="Rhea" id="RHEA:13897"/>
        <dbReference type="ChEBI" id="CHEBI:29748"/>
        <dbReference type="ChEBI" id="CHEBI:29934"/>
        <dbReference type="EC" id="5.4.99.5"/>
    </reaction>
    <physiologicalReaction direction="left-to-right" evidence="11">
        <dbReference type="Rhea" id="RHEA:13898"/>
    </physiologicalReaction>
</comment>
<dbReference type="InterPro" id="IPR008238">
    <property type="entry name" value="Chorismate_mutase_AroQ_euk"/>
</dbReference>
<dbReference type="InterPro" id="IPR002701">
    <property type="entry name" value="CM_II_prokaryot"/>
</dbReference>
<dbReference type="PANTHER" id="PTHR21145">
    <property type="entry name" value="CHORISMATE MUTASE"/>
    <property type="match status" value="1"/>
</dbReference>
<evidence type="ECO:0000256" key="1">
    <source>
        <dbReference type="ARBA" id="ARBA00004496"/>
    </source>
</evidence>
<evidence type="ECO:0000259" key="13">
    <source>
        <dbReference type="Pfam" id="PF01817"/>
    </source>
</evidence>
<evidence type="ECO:0000256" key="12">
    <source>
        <dbReference type="SAM" id="MobiDB-lite"/>
    </source>
</evidence>
<keyword evidence="7" id="KW-0028">Amino-acid biosynthesis</keyword>
<evidence type="ECO:0000256" key="5">
    <source>
        <dbReference type="ARBA" id="ARBA00022490"/>
    </source>
</evidence>
<reference evidence="14 15" key="1">
    <citation type="submission" date="2020-11" db="EMBL/GenBank/DDBJ databases">
        <title>Kefir isolates.</title>
        <authorList>
            <person name="Marcisauskas S."/>
            <person name="Kim Y."/>
            <person name="Blasche S."/>
        </authorList>
    </citation>
    <scope>NUCLEOTIDE SEQUENCE [LARGE SCALE GENOMIC DNA]</scope>
    <source>
        <strain evidence="14 15">KR</strain>
    </source>
</reference>
<dbReference type="PANTHER" id="PTHR21145:SF12">
    <property type="entry name" value="CHORISMATE MUTASE"/>
    <property type="match status" value="1"/>
</dbReference>
<proteinExistence type="predicted"/>
<evidence type="ECO:0000256" key="10">
    <source>
        <dbReference type="ARBA" id="ARBA00023235"/>
    </source>
</evidence>
<keyword evidence="5" id="KW-0963">Cytoplasm</keyword>
<dbReference type="Pfam" id="PF01817">
    <property type="entry name" value="CM_2"/>
    <property type="match status" value="1"/>
</dbReference>
<dbReference type="GO" id="GO:0046417">
    <property type="term" value="P:chorismate metabolic process"/>
    <property type="evidence" value="ECO:0007669"/>
    <property type="project" value="InterPro"/>
</dbReference>
<gene>
    <name evidence="14" type="primary">ARO7</name>
    <name evidence="14" type="ORF">C6P46_004842</name>
</gene>
<evidence type="ECO:0000256" key="3">
    <source>
        <dbReference type="ARBA" id="ARBA00012404"/>
    </source>
</evidence>
<comment type="pathway">
    <text evidence="2">Metabolic intermediate biosynthesis; prephenate biosynthesis; prephenate from chorismate: step 1/1.</text>
</comment>
<dbReference type="InterPro" id="IPR036263">
    <property type="entry name" value="Chorismate_II_sf"/>
</dbReference>
<dbReference type="EMBL" id="PUHQ01000049">
    <property type="protein sequence ID" value="KAG0659902.1"/>
    <property type="molecule type" value="Genomic_DNA"/>
</dbReference>
<evidence type="ECO:0000313" key="15">
    <source>
        <dbReference type="Proteomes" id="UP000777482"/>
    </source>
</evidence>
<evidence type="ECO:0000256" key="7">
    <source>
        <dbReference type="ARBA" id="ARBA00022605"/>
    </source>
</evidence>
<feature type="compositionally biased region" description="Low complexity" evidence="12">
    <location>
        <begin position="293"/>
        <end position="302"/>
    </location>
</feature>
<feature type="domain" description="Chorismate mutase" evidence="13">
    <location>
        <begin position="149"/>
        <end position="258"/>
    </location>
</feature>
<comment type="caution">
    <text evidence="14">The sequence shown here is derived from an EMBL/GenBank/DDBJ whole genome shotgun (WGS) entry which is preliminary data.</text>
</comment>
<accession>A0A9P7B5J6</accession>
<evidence type="ECO:0000256" key="8">
    <source>
        <dbReference type="ARBA" id="ARBA00023141"/>
    </source>
</evidence>
<evidence type="ECO:0000256" key="9">
    <source>
        <dbReference type="ARBA" id="ARBA00023222"/>
    </source>
</evidence>
<evidence type="ECO:0000256" key="11">
    <source>
        <dbReference type="ARBA" id="ARBA00023979"/>
    </source>
</evidence>
<keyword evidence="9" id="KW-0584">Phenylalanine biosynthesis</keyword>
<feature type="region of interest" description="Disordered" evidence="12">
    <location>
        <begin position="281"/>
        <end position="302"/>
    </location>
</feature>
<dbReference type="InterPro" id="IPR037039">
    <property type="entry name" value="CM_AroQ_sf_eucaryotic"/>
</dbReference>